<evidence type="ECO:0000313" key="6">
    <source>
        <dbReference type="Proteomes" id="UP000298179"/>
    </source>
</evidence>
<dbReference type="GO" id="GO:0003700">
    <property type="term" value="F:DNA-binding transcription factor activity"/>
    <property type="evidence" value="ECO:0007669"/>
    <property type="project" value="InterPro"/>
</dbReference>
<dbReference type="Gene3D" id="1.10.10.60">
    <property type="entry name" value="Homeodomain-like"/>
    <property type="match status" value="1"/>
</dbReference>
<feature type="domain" description="HTH araC/xylS-type" evidence="4">
    <location>
        <begin position="213"/>
        <end position="313"/>
    </location>
</feature>
<dbReference type="OrthoDB" id="7904253at2"/>
<gene>
    <name evidence="5" type="ORF">E3C22_12710</name>
</gene>
<dbReference type="GO" id="GO:0043565">
    <property type="term" value="F:sequence-specific DNA binding"/>
    <property type="evidence" value="ECO:0007669"/>
    <property type="project" value="InterPro"/>
</dbReference>
<keyword evidence="3" id="KW-0804">Transcription</keyword>
<reference evidence="5 6" key="1">
    <citation type="submission" date="2019-03" db="EMBL/GenBank/DDBJ databases">
        <title>Jiella endophytica sp. nov., a novel endophytic bacterium isolated from root of Ficus microcarpa Linn. f.</title>
        <authorList>
            <person name="Tuo L."/>
        </authorList>
    </citation>
    <scope>NUCLEOTIDE SEQUENCE [LARGE SCALE GENOMIC DNA]</scope>
    <source>
        <strain evidence="5 6">CBS5Q-3</strain>
    </source>
</reference>
<comment type="caution">
    <text evidence="5">The sequence shown here is derived from an EMBL/GenBank/DDBJ whole genome shotgun (WGS) entry which is preliminary data.</text>
</comment>
<evidence type="ECO:0000256" key="2">
    <source>
        <dbReference type="ARBA" id="ARBA00023125"/>
    </source>
</evidence>
<dbReference type="PANTHER" id="PTHR46796:SF6">
    <property type="entry name" value="ARAC SUBFAMILY"/>
    <property type="match status" value="1"/>
</dbReference>
<dbReference type="Proteomes" id="UP000298179">
    <property type="component" value="Unassembled WGS sequence"/>
</dbReference>
<keyword evidence="2" id="KW-0238">DNA-binding</keyword>
<dbReference type="PROSITE" id="PS01124">
    <property type="entry name" value="HTH_ARAC_FAMILY_2"/>
    <property type="match status" value="1"/>
</dbReference>
<evidence type="ECO:0000313" key="5">
    <source>
        <dbReference type="EMBL" id="TFF23280.1"/>
    </source>
</evidence>
<accession>A0A4Y8RM46</accession>
<evidence type="ECO:0000259" key="4">
    <source>
        <dbReference type="PROSITE" id="PS01124"/>
    </source>
</evidence>
<dbReference type="RefSeq" id="WP_134762386.1">
    <property type="nucleotide sequence ID" value="NZ_SOZD01000003.1"/>
</dbReference>
<proteinExistence type="predicted"/>
<dbReference type="EMBL" id="SOZD01000003">
    <property type="protein sequence ID" value="TFF23280.1"/>
    <property type="molecule type" value="Genomic_DNA"/>
</dbReference>
<evidence type="ECO:0000256" key="3">
    <source>
        <dbReference type="ARBA" id="ARBA00023163"/>
    </source>
</evidence>
<dbReference type="InterPro" id="IPR035418">
    <property type="entry name" value="AraC-bd_2"/>
</dbReference>
<evidence type="ECO:0000256" key="1">
    <source>
        <dbReference type="ARBA" id="ARBA00023015"/>
    </source>
</evidence>
<organism evidence="5 6">
    <name type="scientific">Jiella endophytica</name>
    <dbReference type="NCBI Taxonomy" id="2558362"/>
    <lineage>
        <taxon>Bacteria</taxon>
        <taxon>Pseudomonadati</taxon>
        <taxon>Pseudomonadota</taxon>
        <taxon>Alphaproteobacteria</taxon>
        <taxon>Hyphomicrobiales</taxon>
        <taxon>Aurantimonadaceae</taxon>
        <taxon>Jiella</taxon>
    </lineage>
</organism>
<dbReference type="SUPFAM" id="SSF46689">
    <property type="entry name" value="Homeodomain-like"/>
    <property type="match status" value="1"/>
</dbReference>
<dbReference type="Pfam" id="PF12833">
    <property type="entry name" value="HTH_18"/>
    <property type="match status" value="1"/>
</dbReference>
<dbReference type="InterPro" id="IPR018060">
    <property type="entry name" value="HTH_AraC"/>
</dbReference>
<keyword evidence="1" id="KW-0805">Transcription regulation</keyword>
<keyword evidence="6" id="KW-1185">Reference proteome</keyword>
<dbReference type="PANTHER" id="PTHR46796">
    <property type="entry name" value="HTH-TYPE TRANSCRIPTIONAL ACTIVATOR RHAS-RELATED"/>
    <property type="match status" value="1"/>
</dbReference>
<name>A0A4Y8RM46_9HYPH</name>
<dbReference type="SMART" id="SM00342">
    <property type="entry name" value="HTH_ARAC"/>
    <property type="match status" value="1"/>
</dbReference>
<sequence length="318" mass="35943">MQSSYSTRELAPQQRRQAWQNAIAEIYFPLELAFLGSRIFEGTLEAWRLGPVSISRNCSNGLLYRRHEHHLVEERDESFLITVPEISEVRFVQDGQDVSCQPGGFLIERSHLPYEFSHREPASLWVLKVPRDVLEARISRPERLATLRFDARSGAGALFVDMLRIAVARIEEFDDAARHLIGGQLVELLAASVTSDRRVLSGSSSPVKNAHLYRAEEIIRSRLGEPDLTPQSVADACGISLRYLQQIFEAENTTVGGHIRSQRLALCDQRLRDPRFRGSISEIAYDCGFGDQAQFSRTYRARFGRTPSEARAEARRAG</sequence>
<dbReference type="AlphaFoldDB" id="A0A4Y8RM46"/>
<dbReference type="InterPro" id="IPR009057">
    <property type="entry name" value="Homeodomain-like_sf"/>
</dbReference>
<dbReference type="InterPro" id="IPR050204">
    <property type="entry name" value="AraC_XylS_family_regulators"/>
</dbReference>
<dbReference type="PRINTS" id="PR00032">
    <property type="entry name" value="HTHARAC"/>
</dbReference>
<protein>
    <submittedName>
        <fullName evidence="5">Helix-turn-helix domain-containing protein</fullName>
    </submittedName>
</protein>
<dbReference type="InterPro" id="IPR020449">
    <property type="entry name" value="Tscrpt_reg_AraC-type_HTH"/>
</dbReference>
<dbReference type="Pfam" id="PF14525">
    <property type="entry name" value="AraC_binding_2"/>
    <property type="match status" value="1"/>
</dbReference>